<feature type="domain" description="Beta-lactamase-related" evidence="1">
    <location>
        <begin position="26"/>
        <end position="342"/>
    </location>
</feature>
<organism evidence="2 3">
    <name type="scientific">Kitasatospora cathayae</name>
    <dbReference type="NCBI Taxonomy" id="3004092"/>
    <lineage>
        <taxon>Bacteria</taxon>
        <taxon>Bacillati</taxon>
        <taxon>Actinomycetota</taxon>
        <taxon>Actinomycetes</taxon>
        <taxon>Kitasatosporales</taxon>
        <taxon>Streptomycetaceae</taxon>
        <taxon>Kitasatospora</taxon>
    </lineage>
</organism>
<dbReference type="Proteomes" id="UP001212821">
    <property type="component" value="Chromosome"/>
</dbReference>
<dbReference type="EMBL" id="CP115450">
    <property type="protein sequence ID" value="WBP91203.1"/>
    <property type="molecule type" value="Genomic_DNA"/>
</dbReference>
<dbReference type="InterPro" id="IPR001466">
    <property type="entry name" value="Beta-lactam-related"/>
</dbReference>
<keyword evidence="2" id="KW-0378">Hydrolase</keyword>
<evidence type="ECO:0000313" key="3">
    <source>
        <dbReference type="Proteomes" id="UP001212821"/>
    </source>
</evidence>
<protein>
    <submittedName>
        <fullName evidence="2">Serine hydrolase</fullName>
    </submittedName>
</protein>
<dbReference type="PANTHER" id="PTHR46825">
    <property type="entry name" value="D-ALANYL-D-ALANINE-CARBOXYPEPTIDASE/ENDOPEPTIDASE AMPH"/>
    <property type="match status" value="1"/>
</dbReference>
<accession>A0ABY7QEL5</accession>
<sequence length="364" mass="39349">MAIDQIRAAAVQLVIDGAVAGNGTGDGQGYPGMIAEVREGKEAWFGTAGVADLRSGVARRAEEQFRVGSITKLFTSAVILQLAGEYKLGLDDTVERHLPGLVEGGEAITIRQLLNHTSGLFTYTLDEDLLGRFHSEKVLEHRYDKFTPQELVRLAMSHPADFRPGEDFGYCNTNFVLAALIIERATGMSYAEAIEYRIARVLKLSDTYAPGDETGFRGPHCRAYTRLMSPEPDAAVHDLTELNPSYGYGVGEVISTVGDLTTFLSALLGGRLLKPAQMEELMALTPVPDGKWLDGYSYGLGISAVTLANGVTVYGHGGFINGNWSYLYGTRDGGTIVAQHLNADWGQPFGLFTELMEAAFAPGE</sequence>
<dbReference type="RefSeq" id="WP_270150421.1">
    <property type="nucleotide sequence ID" value="NZ_CP115450.1"/>
</dbReference>
<evidence type="ECO:0000259" key="1">
    <source>
        <dbReference type="Pfam" id="PF00144"/>
    </source>
</evidence>
<proteinExistence type="predicted"/>
<gene>
    <name evidence="2" type="ORF">O1G21_38550</name>
</gene>
<name>A0ABY7QEL5_9ACTN</name>
<evidence type="ECO:0000313" key="2">
    <source>
        <dbReference type="EMBL" id="WBP91203.1"/>
    </source>
</evidence>
<dbReference type="InterPro" id="IPR050491">
    <property type="entry name" value="AmpC-like"/>
</dbReference>
<dbReference type="Gene3D" id="3.40.710.10">
    <property type="entry name" value="DD-peptidase/beta-lactamase superfamily"/>
    <property type="match status" value="1"/>
</dbReference>
<dbReference type="SUPFAM" id="SSF56601">
    <property type="entry name" value="beta-lactamase/transpeptidase-like"/>
    <property type="match status" value="1"/>
</dbReference>
<keyword evidence="3" id="KW-1185">Reference proteome</keyword>
<reference evidence="3" key="1">
    <citation type="submission" date="2022-12" db="EMBL/GenBank/DDBJ databases">
        <authorList>
            <person name="Mo P."/>
        </authorList>
    </citation>
    <scope>NUCLEOTIDE SEQUENCE [LARGE SCALE GENOMIC DNA]</scope>
    <source>
        <strain evidence="3">HUAS 3-15</strain>
    </source>
</reference>
<dbReference type="Pfam" id="PF00144">
    <property type="entry name" value="Beta-lactamase"/>
    <property type="match status" value="1"/>
</dbReference>
<dbReference type="PANTHER" id="PTHR46825:SF7">
    <property type="entry name" value="D-ALANYL-D-ALANINE CARBOXYPEPTIDASE"/>
    <property type="match status" value="1"/>
</dbReference>
<dbReference type="GO" id="GO:0016787">
    <property type="term" value="F:hydrolase activity"/>
    <property type="evidence" value="ECO:0007669"/>
    <property type="project" value="UniProtKB-KW"/>
</dbReference>
<dbReference type="InterPro" id="IPR012338">
    <property type="entry name" value="Beta-lactam/transpept-like"/>
</dbReference>